<dbReference type="Proteomes" id="UP001341281">
    <property type="component" value="Chromosome 05"/>
</dbReference>
<dbReference type="AlphaFoldDB" id="A0AAQ3TPA3"/>
<evidence type="ECO:0000313" key="2">
    <source>
        <dbReference type="Proteomes" id="UP001341281"/>
    </source>
</evidence>
<protein>
    <submittedName>
        <fullName evidence="1">Uncharacterized protein</fullName>
    </submittedName>
</protein>
<gene>
    <name evidence="1" type="ORF">U9M48_024773</name>
</gene>
<proteinExistence type="predicted"/>
<dbReference type="EMBL" id="CP144749">
    <property type="protein sequence ID" value="WVZ76846.1"/>
    <property type="molecule type" value="Genomic_DNA"/>
</dbReference>
<accession>A0AAQ3TPA3</accession>
<evidence type="ECO:0000313" key="1">
    <source>
        <dbReference type="EMBL" id="WVZ76846.1"/>
    </source>
</evidence>
<name>A0AAQ3TPA3_PASNO</name>
<keyword evidence="2" id="KW-1185">Reference proteome</keyword>
<reference evidence="1 2" key="1">
    <citation type="submission" date="2024-02" db="EMBL/GenBank/DDBJ databases">
        <title>High-quality chromosome-scale genome assembly of Pensacola bahiagrass (Paspalum notatum Flugge var. saurae).</title>
        <authorList>
            <person name="Vega J.M."/>
            <person name="Podio M."/>
            <person name="Orjuela J."/>
            <person name="Siena L.A."/>
            <person name="Pessino S.C."/>
            <person name="Combes M.C."/>
            <person name="Mariac C."/>
            <person name="Albertini E."/>
            <person name="Pupilli F."/>
            <person name="Ortiz J.P.A."/>
            <person name="Leblanc O."/>
        </authorList>
    </citation>
    <scope>NUCLEOTIDE SEQUENCE [LARGE SCALE GENOMIC DNA]</scope>
    <source>
        <strain evidence="1">R1</strain>
        <tissue evidence="1">Leaf</tissue>
    </source>
</reference>
<organism evidence="1 2">
    <name type="scientific">Paspalum notatum var. saurae</name>
    <dbReference type="NCBI Taxonomy" id="547442"/>
    <lineage>
        <taxon>Eukaryota</taxon>
        <taxon>Viridiplantae</taxon>
        <taxon>Streptophyta</taxon>
        <taxon>Embryophyta</taxon>
        <taxon>Tracheophyta</taxon>
        <taxon>Spermatophyta</taxon>
        <taxon>Magnoliopsida</taxon>
        <taxon>Liliopsida</taxon>
        <taxon>Poales</taxon>
        <taxon>Poaceae</taxon>
        <taxon>PACMAD clade</taxon>
        <taxon>Panicoideae</taxon>
        <taxon>Andropogonodae</taxon>
        <taxon>Paspaleae</taxon>
        <taxon>Paspalinae</taxon>
        <taxon>Paspalum</taxon>
    </lineage>
</organism>
<sequence>GLAGMNSGVGLETEVLEKYYSFRGHTKWHLKIDWNSSMELLLG</sequence>
<feature type="non-terminal residue" evidence="1">
    <location>
        <position position="1"/>
    </location>
</feature>